<feature type="active site" description="Proton donor" evidence="4">
    <location>
        <position position="48"/>
    </location>
</feature>
<evidence type="ECO:0000256" key="2">
    <source>
        <dbReference type="ARBA" id="ARBA00022857"/>
    </source>
</evidence>
<proteinExistence type="inferred from homology"/>
<sequence length="318" mass="36211">MKYLTYRNGDKMPIVGLGTWKSEPGEVYDAVIEAVKMGYRHIDCAAIYQNEKEIGKAFKYLFDNNIVKREDLWVTSKLWNNSHRVDHVVPAIKQTLSDLQLDYLDLYLVHWPVALKDEVTFPEKGDDFVSLNEVPLAETWKGMEKTLAEGLAKHIGVSNFNSDKLQEVVDNANHNPEMNQVELHPLLPQNDLMDYCNGMGIHMTAYSPLGSRDRAAQMKKENEPNMFEIPALQDAANSLNISVPQLLIAWGVNRNTAVIPKSVNPDHMKSNLEAAEIDLSKEMMEKIESAGEKFRYVDGSFWTMEGSPYKMEDLWETV</sequence>
<dbReference type="PROSITE" id="PS00798">
    <property type="entry name" value="ALDOKETO_REDUCTASE_1"/>
    <property type="match status" value="1"/>
</dbReference>
<evidence type="ECO:0000256" key="3">
    <source>
        <dbReference type="ARBA" id="ARBA00023002"/>
    </source>
</evidence>
<dbReference type="KEGG" id="fpf:DCC35_11485"/>
<feature type="binding site" evidence="5">
    <location>
        <position position="110"/>
    </location>
    <ligand>
        <name>substrate</name>
    </ligand>
</feature>
<dbReference type="PIRSF" id="PIRSF000097">
    <property type="entry name" value="AKR"/>
    <property type="match status" value="1"/>
</dbReference>
<dbReference type="InterPro" id="IPR018170">
    <property type="entry name" value="Aldo/ket_reductase_CS"/>
</dbReference>
<dbReference type="GO" id="GO:0016491">
    <property type="term" value="F:oxidoreductase activity"/>
    <property type="evidence" value="ECO:0007669"/>
    <property type="project" value="UniProtKB-KW"/>
</dbReference>
<dbReference type="PRINTS" id="PR00069">
    <property type="entry name" value="ALDKETRDTASE"/>
</dbReference>
<name>A0A4D7JRF8_9BACT</name>
<dbReference type="FunFam" id="3.20.20.100:FF:000006">
    <property type="entry name" value="Aldo-keto reductase family 1 member A1"/>
    <property type="match status" value="1"/>
</dbReference>
<dbReference type="Gene3D" id="3.20.20.100">
    <property type="entry name" value="NADP-dependent oxidoreductase domain"/>
    <property type="match status" value="1"/>
</dbReference>
<reference evidence="8 9" key="1">
    <citation type="submission" date="2018-04" db="EMBL/GenBank/DDBJ databases">
        <title>Complete genome uncultured novel isolate.</title>
        <authorList>
            <person name="Merlino G."/>
        </authorList>
    </citation>
    <scope>NUCLEOTIDE SEQUENCE [LARGE SCALE GENOMIC DNA]</scope>
    <source>
        <strain evidence="9">R1DC9</strain>
    </source>
</reference>
<keyword evidence="3" id="KW-0560">Oxidoreductase</keyword>
<dbReference type="OrthoDB" id="9804790at2"/>
<protein>
    <submittedName>
        <fullName evidence="8">Aldehyde oxidoreductase</fullName>
    </submittedName>
</protein>
<dbReference type="AlphaFoldDB" id="A0A4D7JRF8"/>
<accession>A0A4D7JRF8</accession>
<evidence type="ECO:0000259" key="7">
    <source>
        <dbReference type="Pfam" id="PF00248"/>
    </source>
</evidence>
<evidence type="ECO:0000256" key="4">
    <source>
        <dbReference type="PIRSR" id="PIRSR000097-1"/>
    </source>
</evidence>
<dbReference type="RefSeq" id="WP_137090920.1">
    <property type="nucleotide sequence ID" value="NZ_CP028923.1"/>
</dbReference>
<comment type="similarity">
    <text evidence="1">Belongs to the aldo/keto reductase family.</text>
</comment>
<dbReference type="InterPro" id="IPR023210">
    <property type="entry name" value="NADP_OxRdtase_dom"/>
</dbReference>
<organism evidence="8 9">
    <name type="scientific">Mangrovivirga cuniculi</name>
    <dbReference type="NCBI Taxonomy" id="2715131"/>
    <lineage>
        <taxon>Bacteria</taxon>
        <taxon>Pseudomonadati</taxon>
        <taxon>Bacteroidota</taxon>
        <taxon>Cytophagia</taxon>
        <taxon>Cytophagales</taxon>
        <taxon>Mangrovivirgaceae</taxon>
        <taxon>Mangrovivirga</taxon>
    </lineage>
</organism>
<keyword evidence="9" id="KW-1185">Reference proteome</keyword>
<evidence type="ECO:0000256" key="1">
    <source>
        <dbReference type="ARBA" id="ARBA00007905"/>
    </source>
</evidence>
<dbReference type="PANTHER" id="PTHR11732">
    <property type="entry name" value="ALDO/KETO REDUCTASE"/>
    <property type="match status" value="1"/>
</dbReference>
<evidence type="ECO:0000256" key="6">
    <source>
        <dbReference type="PIRSR" id="PIRSR000097-3"/>
    </source>
</evidence>
<dbReference type="InterPro" id="IPR036812">
    <property type="entry name" value="NAD(P)_OxRdtase_dom_sf"/>
</dbReference>
<feature type="site" description="Lowers pKa of active site Tyr" evidence="6">
    <location>
        <position position="77"/>
    </location>
</feature>
<feature type="domain" description="NADP-dependent oxidoreductase" evidence="7">
    <location>
        <begin position="16"/>
        <end position="290"/>
    </location>
</feature>
<dbReference type="PROSITE" id="PS00062">
    <property type="entry name" value="ALDOKETO_REDUCTASE_2"/>
    <property type="match status" value="1"/>
</dbReference>
<dbReference type="Pfam" id="PF00248">
    <property type="entry name" value="Aldo_ket_red"/>
    <property type="match status" value="1"/>
</dbReference>
<gene>
    <name evidence="8" type="ORF">DCC35_11485</name>
</gene>
<dbReference type="SUPFAM" id="SSF51430">
    <property type="entry name" value="NAD(P)-linked oxidoreductase"/>
    <property type="match status" value="1"/>
</dbReference>
<evidence type="ECO:0000313" key="8">
    <source>
        <dbReference type="EMBL" id="QCK15322.1"/>
    </source>
</evidence>
<evidence type="ECO:0000256" key="5">
    <source>
        <dbReference type="PIRSR" id="PIRSR000097-2"/>
    </source>
</evidence>
<evidence type="ECO:0000313" key="9">
    <source>
        <dbReference type="Proteomes" id="UP000298616"/>
    </source>
</evidence>
<keyword evidence="2" id="KW-0521">NADP</keyword>
<dbReference type="Proteomes" id="UP000298616">
    <property type="component" value="Chromosome"/>
</dbReference>
<dbReference type="EMBL" id="CP028923">
    <property type="protein sequence ID" value="QCK15322.1"/>
    <property type="molecule type" value="Genomic_DNA"/>
</dbReference>
<dbReference type="InterPro" id="IPR020471">
    <property type="entry name" value="AKR"/>
</dbReference>